<dbReference type="EMBL" id="JALBUU010000080">
    <property type="protein sequence ID" value="MCI0756092.1"/>
    <property type="molecule type" value="Genomic_DNA"/>
</dbReference>
<dbReference type="RefSeq" id="WP_241793752.1">
    <property type="nucleotide sequence ID" value="NZ_JALBUU010000080.1"/>
</dbReference>
<evidence type="ECO:0000256" key="1">
    <source>
        <dbReference type="SAM" id="MobiDB-lite"/>
    </source>
</evidence>
<sequence>MQESSYLYNGAGADHGLWKLDPATGESVLVADLYVGAMVRLSDGRVAFDATDDVRGWAVWVSDGTAAGTSMLADPHPAGNPPPGRPPAGLPLSLTAVPGGGLFFTVDDGTHGEELWFSDGTSRDTRLVADLVPGQGSPFALGLVSLGDGRVSFVGRHGDGSAIWVSDGTAAGTRTLAGLPTDSFAHTSSAALPGGGAMHALSKGGIWVTDGFAPGTHRLEIPDGAVPVRNLSFHEMADGQVAFAATLGGRSSIYVTDGTGPGTRALFDLEEGQFTHFNVVDLGGGRSLVQTSALGSNYTVVYVTDGSPAGTFRVEGNWAGVPGDRFVPVPGGGAIHVEPDAATGLNAVWLVDGGSRTLLLAPSAGNPSGSDLRLIEAAPGRTVFLSNTVGDGPDEIWTTDGTAAGTRLLATKDVSVPLGHETMVPVLAPRESEPCPPPAPPAQPDEAGGLQQPEMAVFSYVRLSEPGSGQHRFSFQAEDLAQPNGLAFEVHVMAHGDETYSFASSTSDTFRTMSAFEHWELLQAIQHHQDEIFVS</sequence>
<evidence type="ECO:0000313" key="2">
    <source>
        <dbReference type="EMBL" id="MCI0756092.1"/>
    </source>
</evidence>
<accession>A0ABS9WA30</accession>
<protein>
    <submittedName>
        <fullName evidence="2">Uncharacterized protein</fullName>
    </submittedName>
</protein>
<dbReference type="Proteomes" id="UP001201985">
    <property type="component" value="Unassembled WGS sequence"/>
</dbReference>
<evidence type="ECO:0000313" key="3">
    <source>
        <dbReference type="Proteomes" id="UP001201985"/>
    </source>
</evidence>
<reference evidence="2 3" key="1">
    <citation type="submission" date="2022-03" db="EMBL/GenBank/DDBJ databases">
        <title>Complete genome analysis of Roseomonas KG 17.1 : a prolific producer of plant growth promoters.</title>
        <authorList>
            <person name="Saadouli I."/>
            <person name="Najjari A."/>
            <person name="Mosbah A."/>
            <person name="Ouzari H.I."/>
        </authorList>
    </citation>
    <scope>NUCLEOTIDE SEQUENCE [LARGE SCALE GENOMIC DNA]</scope>
    <source>
        <strain evidence="2 3">KG17-1</strain>
    </source>
</reference>
<feature type="region of interest" description="Disordered" evidence="1">
    <location>
        <begin position="429"/>
        <end position="449"/>
    </location>
</feature>
<gene>
    <name evidence="2" type="ORF">MON41_20710</name>
</gene>
<comment type="caution">
    <text evidence="2">The sequence shown here is derived from an EMBL/GenBank/DDBJ whole genome shotgun (WGS) entry which is preliminary data.</text>
</comment>
<dbReference type="SUPFAM" id="SSF82171">
    <property type="entry name" value="DPP6 N-terminal domain-like"/>
    <property type="match status" value="1"/>
</dbReference>
<name>A0ABS9WA30_9PROT</name>
<proteinExistence type="predicted"/>
<keyword evidence="3" id="KW-1185">Reference proteome</keyword>
<feature type="compositionally biased region" description="Pro residues" evidence="1">
    <location>
        <begin position="434"/>
        <end position="443"/>
    </location>
</feature>
<organism evidence="2 3">
    <name type="scientific">Teichococcus vastitatis</name>
    <dbReference type="NCBI Taxonomy" id="2307076"/>
    <lineage>
        <taxon>Bacteria</taxon>
        <taxon>Pseudomonadati</taxon>
        <taxon>Pseudomonadota</taxon>
        <taxon>Alphaproteobacteria</taxon>
        <taxon>Acetobacterales</taxon>
        <taxon>Roseomonadaceae</taxon>
        <taxon>Roseomonas</taxon>
    </lineage>
</organism>